<comment type="caution">
    <text evidence="5">The sequence shown here is derived from an EMBL/GenBank/DDBJ whole genome shotgun (WGS) entry which is preliminary data.</text>
</comment>
<dbReference type="InterPro" id="IPR013656">
    <property type="entry name" value="PAS_4"/>
</dbReference>
<feature type="domain" description="PAC" evidence="3">
    <location>
        <begin position="204"/>
        <end position="256"/>
    </location>
</feature>
<dbReference type="InterPro" id="IPR052155">
    <property type="entry name" value="Biofilm_reg_signaling"/>
</dbReference>
<dbReference type="PANTHER" id="PTHR44757">
    <property type="entry name" value="DIGUANYLATE CYCLASE DGCP"/>
    <property type="match status" value="1"/>
</dbReference>
<dbReference type="GO" id="GO:0003824">
    <property type="term" value="F:catalytic activity"/>
    <property type="evidence" value="ECO:0007669"/>
    <property type="project" value="UniProtKB-ARBA"/>
</dbReference>
<dbReference type="PROSITE" id="PS50113">
    <property type="entry name" value="PAC"/>
    <property type="match status" value="1"/>
</dbReference>
<dbReference type="SMART" id="SM00267">
    <property type="entry name" value="GGDEF"/>
    <property type="match status" value="1"/>
</dbReference>
<dbReference type="SMART" id="SM00086">
    <property type="entry name" value="PAC"/>
    <property type="match status" value="2"/>
</dbReference>
<dbReference type="CDD" id="cd01949">
    <property type="entry name" value="GGDEF"/>
    <property type="match status" value="1"/>
</dbReference>
<sequence length="419" mass="46917">MADACAAPINPDMRWLEQLPTGVILIVGEHLRYANAEALRLIRAATPQDVLGRSVQDFVHPLDLARVLARIRRAERGEAGNPPTEFRVYACDGSLRVLAMTSTPLRLGNTWAALATFMDLSARAEMDARLRETDDNFQRMMNTMQDVFYRTDADGITRYVCPAVKNVLGYAAADIIGLPAAMFYPDPAEREPLLAAIRRDGFVHDFPGRMRCRDGRIIDIAISTQVLRDEQGNYAGVEGIWRDISERKRMERELERLATRDDLTGILNRRAILEQIEDALARLRRGGGPFALLLFDLDHFKRINDGWGHGAGDGVLRQFVALVQTLLRDVDRFGRLGGEEFVLLLERVDASAARHLAERIRAAVQSTPFIVDRLHAVELTVSLGLADLRVGDRRASDPLERADRALYRVKAEGRNRVGA</sequence>
<dbReference type="EMBL" id="MWQO01000023">
    <property type="protein sequence ID" value="THD10637.1"/>
    <property type="molecule type" value="Genomic_DNA"/>
</dbReference>
<dbReference type="CDD" id="cd00130">
    <property type="entry name" value="PAS"/>
    <property type="match status" value="2"/>
</dbReference>
<accession>A0A4S3KNU2</accession>
<dbReference type="InterPro" id="IPR029787">
    <property type="entry name" value="Nucleotide_cyclase"/>
</dbReference>
<reference evidence="5 6" key="1">
    <citation type="submission" date="2017-02" db="EMBL/GenBank/DDBJ databases">
        <title>Whole genome sequencing of Metallibacterium scheffleri DSM 24874 (T).</title>
        <authorList>
            <person name="Kumar S."/>
            <person name="Patil P."/>
            <person name="Patil P.B."/>
        </authorList>
    </citation>
    <scope>NUCLEOTIDE SEQUENCE [LARGE SCALE GENOMIC DNA]</scope>
    <source>
        <strain evidence="5 6">DSM 24874</strain>
    </source>
</reference>
<dbReference type="InterPro" id="IPR001610">
    <property type="entry name" value="PAC"/>
</dbReference>
<dbReference type="SUPFAM" id="SSF55073">
    <property type="entry name" value="Nucleotide cyclase"/>
    <property type="match status" value="1"/>
</dbReference>
<evidence type="ECO:0000256" key="1">
    <source>
        <dbReference type="ARBA" id="ARBA00001946"/>
    </source>
</evidence>
<evidence type="ECO:0000259" key="4">
    <source>
        <dbReference type="PROSITE" id="PS50887"/>
    </source>
</evidence>
<dbReference type="Pfam" id="PF00990">
    <property type="entry name" value="GGDEF"/>
    <property type="match status" value="1"/>
</dbReference>
<feature type="domain" description="PAS" evidence="2">
    <location>
        <begin position="133"/>
        <end position="199"/>
    </location>
</feature>
<organism evidence="5 6">
    <name type="scientific">Metallibacterium scheffleri</name>
    <dbReference type="NCBI Taxonomy" id="993689"/>
    <lineage>
        <taxon>Bacteria</taxon>
        <taxon>Pseudomonadati</taxon>
        <taxon>Pseudomonadota</taxon>
        <taxon>Gammaproteobacteria</taxon>
        <taxon>Lysobacterales</taxon>
        <taxon>Rhodanobacteraceae</taxon>
        <taxon>Metallibacterium</taxon>
    </lineage>
</organism>
<dbReference type="Pfam" id="PF13426">
    <property type="entry name" value="PAS_9"/>
    <property type="match status" value="1"/>
</dbReference>
<evidence type="ECO:0000259" key="3">
    <source>
        <dbReference type="PROSITE" id="PS50113"/>
    </source>
</evidence>
<dbReference type="InterPro" id="IPR000700">
    <property type="entry name" value="PAS-assoc_C"/>
</dbReference>
<dbReference type="InterPro" id="IPR035965">
    <property type="entry name" value="PAS-like_dom_sf"/>
</dbReference>
<dbReference type="Gene3D" id="3.30.450.20">
    <property type="entry name" value="PAS domain"/>
    <property type="match status" value="2"/>
</dbReference>
<dbReference type="InterPro" id="IPR043128">
    <property type="entry name" value="Rev_trsase/Diguanyl_cyclase"/>
</dbReference>
<dbReference type="AlphaFoldDB" id="A0A4S3KNU2"/>
<gene>
    <name evidence="5" type="ORF">B1806_07190</name>
</gene>
<proteinExistence type="predicted"/>
<dbReference type="Proteomes" id="UP000307749">
    <property type="component" value="Unassembled WGS sequence"/>
</dbReference>
<protein>
    <submittedName>
        <fullName evidence="5">Diguanylate cyclase</fullName>
    </submittedName>
</protein>
<dbReference type="InterPro" id="IPR000014">
    <property type="entry name" value="PAS"/>
</dbReference>
<dbReference type="RefSeq" id="WP_081126382.1">
    <property type="nucleotide sequence ID" value="NZ_LDOS01000001.1"/>
</dbReference>
<feature type="domain" description="GGDEF" evidence="4">
    <location>
        <begin position="288"/>
        <end position="419"/>
    </location>
</feature>
<dbReference type="PROSITE" id="PS50112">
    <property type="entry name" value="PAS"/>
    <property type="match status" value="2"/>
</dbReference>
<dbReference type="SUPFAM" id="SSF55785">
    <property type="entry name" value="PYP-like sensor domain (PAS domain)"/>
    <property type="match status" value="2"/>
</dbReference>
<dbReference type="PROSITE" id="PS50887">
    <property type="entry name" value="GGDEF"/>
    <property type="match status" value="1"/>
</dbReference>
<dbReference type="FunFam" id="3.30.70.270:FF:000001">
    <property type="entry name" value="Diguanylate cyclase domain protein"/>
    <property type="match status" value="1"/>
</dbReference>
<dbReference type="Pfam" id="PF08448">
    <property type="entry name" value="PAS_4"/>
    <property type="match status" value="1"/>
</dbReference>
<dbReference type="SMART" id="SM00091">
    <property type="entry name" value="PAS"/>
    <property type="match status" value="2"/>
</dbReference>
<keyword evidence="6" id="KW-1185">Reference proteome</keyword>
<dbReference type="STRING" id="993689.GCA_002077135_01043"/>
<dbReference type="NCBIfam" id="TIGR00254">
    <property type="entry name" value="GGDEF"/>
    <property type="match status" value="1"/>
</dbReference>
<comment type="cofactor">
    <cofactor evidence="1">
        <name>Mg(2+)</name>
        <dbReference type="ChEBI" id="CHEBI:18420"/>
    </cofactor>
</comment>
<dbReference type="InterPro" id="IPR000160">
    <property type="entry name" value="GGDEF_dom"/>
</dbReference>
<dbReference type="NCBIfam" id="TIGR00229">
    <property type="entry name" value="sensory_box"/>
    <property type="match status" value="2"/>
</dbReference>
<feature type="domain" description="PAS" evidence="2">
    <location>
        <begin position="46"/>
        <end position="78"/>
    </location>
</feature>
<evidence type="ECO:0000313" key="6">
    <source>
        <dbReference type="Proteomes" id="UP000307749"/>
    </source>
</evidence>
<evidence type="ECO:0000313" key="5">
    <source>
        <dbReference type="EMBL" id="THD10637.1"/>
    </source>
</evidence>
<dbReference type="Gene3D" id="3.30.70.270">
    <property type="match status" value="1"/>
</dbReference>
<name>A0A4S3KNU2_9GAMM</name>
<evidence type="ECO:0000259" key="2">
    <source>
        <dbReference type="PROSITE" id="PS50112"/>
    </source>
</evidence>
<dbReference type="PANTHER" id="PTHR44757:SF2">
    <property type="entry name" value="BIOFILM ARCHITECTURE MAINTENANCE PROTEIN MBAA"/>
    <property type="match status" value="1"/>
</dbReference>